<keyword evidence="2" id="KW-1185">Reference proteome</keyword>
<evidence type="ECO:0000313" key="1">
    <source>
        <dbReference type="EMBL" id="EYC31703.1"/>
    </source>
</evidence>
<organism evidence="1 2">
    <name type="scientific">Ancylostoma ceylanicum</name>
    <dbReference type="NCBI Taxonomy" id="53326"/>
    <lineage>
        <taxon>Eukaryota</taxon>
        <taxon>Metazoa</taxon>
        <taxon>Ecdysozoa</taxon>
        <taxon>Nematoda</taxon>
        <taxon>Chromadorea</taxon>
        <taxon>Rhabditida</taxon>
        <taxon>Rhabditina</taxon>
        <taxon>Rhabditomorpha</taxon>
        <taxon>Strongyloidea</taxon>
        <taxon>Ancylostomatidae</taxon>
        <taxon>Ancylostomatinae</taxon>
        <taxon>Ancylostoma</taxon>
    </lineage>
</organism>
<evidence type="ECO:0000313" key="2">
    <source>
        <dbReference type="Proteomes" id="UP000024635"/>
    </source>
</evidence>
<dbReference type="Proteomes" id="UP000024635">
    <property type="component" value="Unassembled WGS sequence"/>
</dbReference>
<reference evidence="2" key="1">
    <citation type="journal article" date="2015" name="Nat. Genet.">
        <title>The genome and transcriptome of the zoonotic hookworm Ancylostoma ceylanicum identify infection-specific gene families.</title>
        <authorList>
            <person name="Schwarz E.M."/>
            <person name="Hu Y."/>
            <person name="Antoshechkin I."/>
            <person name="Miller M.M."/>
            <person name="Sternberg P.W."/>
            <person name="Aroian R.V."/>
        </authorList>
    </citation>
    <scope>NUCLEOTIDE SEQUENCE</scope>
    <source>
        <strain evidence="2">HY135</strain>
    </source>
</reference>
<comment type="caution">
    <text evidence="1">The sequence shown here is derived from an EMBL/GenBank/DDBJ whole genome shotgun (WGS) entry which is preliminary data.</text>
</comment>
<proteinExistence type="predicted"/>
<accession>A0A016VY70</accession>
<dbReference type="EMBL" id="JARK01001339">
    <property type="protein sequence ID" value="EYC31703.1"/>
    <property type="molecule type" value="Genomic_DNA"/>
</dbReference>
<name>A0A016VY70_9BILA</name>
<dbReference type="AlphaFoldDB" id="A0A016VY70"/>
<dbReference type="OrthoDB" id="5872865at2759"/>
<protein>
    <submittedName>
        <fullName evidence="1">Uncharacterized protein</fullName>
    </submittedName>
</protein>
<gene>
    <name evidence="1" type="primary">Acey_s0003.g1192</name>
    <name evidence="1" type="ORF">Y032_0003g1192</name>
</gene>
<sequence>MLAVGDSMAADFNSRKTEFPHFSGAWQQKGRESVLANHFPGVSISWYGPWMMRTTVGRSPSFTMDPIKDCGKDTFFEANRKKWSYYDKNGSELAITANVWSPNHPDSTCADLPRITALMSATGYIDVPAISRRPFICVTGVPALNRTVRRRDETCNRAAKYDATKKHCVCNNPDADGLVVDPKHYAHYPPVPRNSVSSMSKMAFSGQCLLVTASDLPGLHHQILAHFA</sequence>